<protein>
    <recommendedName>
        <fullName evidence="5">Pentatricopeptide repeat-containing protein</fullName>
    </recommendedName>
</protein>
<dbReference type="Pfam" id="PF01535">
    <property type="entry name" value="PPR"/>
    <property type="match status" value="1"/>
</dbReference>
<evidence type="ECO:0000313" key="3">
    <source>
        <dbReference type="EMBL" id="KAH7516522.1"/>
    </source>
</evidence>
<dbReference type="PANTHER" id="PTHR47926:SF371">
    <property type="entry name" value="TETRATRICOPEPTIDE REPEAT-LIKE SUPERFAMILY PROTEIN"/>
    <property type="match status" value="1"/>
</dbReference>
<dbReference type="InterPro" id="IPR011990">
    <property type="entry name" value="TPR-like_helical_dom_sf"/>
</dbReference>
<sequence length="131" mass="14932">MDLAGGRAEVEEERLFDLISYPNVAIWNSMFRGYAKNECHKETIVLFRRMKSLDIVPNCFTFPIVIKSCGKIDASIEGEEVHCALMRDGFTANPFVERLFDLAPQRDIVLWNTVISGYIELGNVVAAQKWM</sequence>
<dbReference type="NCBIfam" id="TIGR00756">
    <property type="entry name" value="PPR"/>
    <property type="match status" value="1"/>
</dbReference>
<gene>
    <name evidence="3" type="ORF">FEM48_Zijuj10G0144000</name>
</gene>
<dbReference type="InterPro" id="IPR002885">
    <property type="entry name" value="PPR_rpt"/>
</dbReference>
<dbReference type="PROSITE" id="PS51375">
    <property type="entry name" value="PPR"/>
    <property type="match status" value="1"/>
</dbReference>
<dbReference type="PANTHER" id="PTHR47926">
    <property type="entry name" value="PENTATRICOPEPTIDE REPEAT-CONTAINING PROTEIN"/>
    <property type="match status" value="1"/>
</dbReference>
<keyword evidence="1" id="KW-0677">Repeat</keyword>
<dbReference type="AlphaFoldDB" id="A0A978UNX0"/>
<proteinExistence type="predicted"/>
<organism evidence="3 4">
    <name type="scientific">Ziziphus jujuba var. spinosa</name>
    <dbReference type="NCBI Taxonomy" id="714518"/>
    <lineage>
        <taxon>Eukaryota</taxon>
        <taxon>Viridiplantae</taxon>
        <taxon>Streptophyta</taxon>
        <taxon>Embryophyta</taxon>
        <taxon>Tracheophyta</taxon>
        <taxon>Spermatophyta</taxon>
        <taxon>Magnoliopsida</taxon>
        <taxon>eudicotyledons</taxon>
        <taxon>Gunneridae</taxon>
        <taxon>Pentapetalae</taxon>
        <taxon>rosids</taxon>
        <taxon>fabids</taxon>
        <taxon>Rosales</taxon>
        <taxon>Rhamnaceae</taxon>
        <taxon>Paliureae</taxon>
        <taxon>Ziziphus</taxon>
    </lineage>
</organism>
<evidence type="ECO:0000256" key="2">
    <source>
        <dbReference type="PROSITE-ProRule" id="PRU00708"/>
    </source>
</evidence>
<name>A0A978UNX0_ZIZJJ</name>
<feature type="repeat" description="PPR" evidence="2">
    <location>
        <begin position="23"/>
        <end position="57"/>
    </location>
</feature>
<dbReference type="GO" id="GO:0003723">
    <property type="term" value="F:RNA binding"/>
    <property type="evidence" value="ECO:0007669"/>
    <property type="project" value="InterPro"/>
</dbReference>
<reference evidence="3" key="1">
    <citation type="journal article" date="2021" name="Front. Plant Sci.">
        <title>Chromosome-Scale Genome Assembly for Chinese Sour Jujube and Insights Into Its Genome Evolution and Domestication Signature.</title>
        <authorList>
            <person name="Shen L.-Y."/>
            <person name="Luo H."/>
            <person name="Wang X.-L."/>
            <person name="Wang X.-M."/>
            <person name="Qiu X.-J."/>
            <person name="Liu H."/>
            <person name="Zhou S.-S."/>
            <person name="Jia K.-H."/>
            <person name="Nie S."/>
            <person name="Bao Y.-T."/>
            <person name="Zhang R.-G."/>
            <person name="Yun Q.-Z."/>
            <person name="Chai Y.-H."/>
            <person name="Lu J.-Y."/>
            <person name="Li Y."/>
            <person name="Zhao S.-W."/>
            <person name="Mao J.-F."/>
            <person name="Jia S.-G."/>
            <person name="Mao Y.-M."/>
        </authorList>
    </citation>
    <scope>NUCLEOTIDE SEQUENCE</scope>
    <source>
        <strain evidence="3">AT0</strain>
        <tissue evidence="3">Leaf</tissue>
    </source>
</reference>
<comment type="caution">
    <text evidence="3">The sequence shown here is derived from an EMBL/GenBank/DDBJ whole genome shotgun (WGS) entry which is preliminary data.</text>
</comment>
<dbReference type="Proteomes" id="UP000813462">
    <property type="component" value="Unassembled WGS sequence"/>
</dbReference>
<evidence type="ECO:0000313" key="4">
    <source>
        <dbReference type="Proteomes" id="UP000813462"/>
    </source>
</evidence>
<dbReference type="Gene3D" id="1.25.40.10">
    <property type="entry name" value="Tetratricopeptide repeat domain"/>
    <property type="match status" value="1"/>
</dbReference>
<dbReference type="Pfam" id="PF13041">
    <property type="entry name" value="PPR_2"/>
    <property type="match status" value="1"/>
</dbReference>
<evidence type="ECO:0000256" key="1">
    <source>
        <dbReference type="ARBA" id="ARBA00022737"/>
    </source>
</evidence>
<dbReference type="InterPro" id="IPR046960">
    <property type="entry name" value="PPR_At4g14850-like_plant"/>
</dbReference>
<accession>A0A978UNX0</accession>
<evidence type="ECO:0008006" key="5">
    <source>
        <dbReference type="Google" id="ProtNLM"/>
    </source>
</evidence>
<dbReference type="GO" id="GO:0009451">
    <property type="term" value="P:RNA modification"/>
    <property type="evidence" value="ECO:0007669"/>
    <property type="project" value="InterPro"/>
</dbReference>
<dbReference type="EMBL" id="JAEACU010000010">
    <property type="protein sequence ID" value="KAH7516522.1"/>
    <property type="molecule type" value="Genomic_DNA"/>
</dbReference>